<proteinExistence type="predicted"/>
<comment type="caution">
    <text evidence="1">The sequence shown here is derived from an EMBL/GenBank/DDBJ whole genome shotgun (WGS) entry which is preliminary data.</text>
</comment>
<reference evidence="1 2" key="1">
    <citation type="submission" date="2022-01" db="EMBL/GenBank/DDBJ databases">
        <title>A high-quality chromosome-level genome assembly of rohu carp, Labeo rohita.</title>
        <authorList>
            <person name="Arick M.A. II"/>
            <person name="Hsu C.-Y."/>
            <person name="Magbanua Z."/>
            <person name="Pechanova O."/>
            <person name="Grover C."/>
            <person name="Miller E."/>
            <person name="Thrash A."/>
            <person name="Ezzel L."/>
            <person name="Alam S."/>
            <person name="Benzie J."/>
            <person name="Hamilton M."/>
            <person name="Karsi A."/>
            <person name="Lawrence M.L."/>
            <person name="Peterson D.G."/>
        </authorList>
    </citation>
    <scope>NUCLEOTIDE SEQUENCE [LARGE SCALE GENOMIC DNA]</scope>
    <source>
        <strain evidence="2">BAU-BD-2019</strain>
        <tissue evidence="1">Blood</tissue>
    </source>
</reference>
<protein>
    <submittedName>
        <fullName evidence="1">Adenosine deaminase</fullName>
    </submittedName>
</protein>
<keyword evidence="2" id="KW-1185">Reference proteome</keyword>
<dbReference type="Proteomes" id="UP000830375">
    <property type="component" value="Unassembled WGS sequence"/>
</dbReference>
<accession>A0ABQ8MN06</accession>
<sequence>MSLTSYPDNTLCVFYDTSLNPVCRAPSSEDGPRANFATFVEWTLPTQCPAHHLPTVRSIRLSPPMRMSHRPPLATDKPSPQGATELRIVMESELRVPSDQVREPATTLATREKAVPSEIAEWSSAYCNMAKGELSMDLGKGKAGRDFIDWYADLPPVLPPSLEPSVTPVSTSSPEGCGSHVLPREGSGFHVQLRGGSYSQVKPREGSCFHIQLRGGSYSQVKPREGSCFQVKPKERLCS</sequence>
<organism evidence="1 2">
    <name type="scientific">Labeo rohita</name>
    <name type="common">Indian major carp</name>
    <name type="synonym">Cyprinus rohita</name>
    <dbReference type="NCBI Taxonomy" id="84645"/>
    <lineage>
        <taxon>Eukaryota</taxon>
        <taxon>Metazoa</taxon>
        <taxon>Chordata</taxon>
        <taxon>Craniata</taxon>
        <taxon>Vertebrata</taxon>
        <taxon>Euteleostomi</taxon>
        <taxon>Actinopterygii</taxon>
        <taxon>Neopterygii</taxon>
        <taxon>Teleostei</taxon>
        <taxon>Ostariophysi</taxon>
        <taxon>Cypriniformes</taxon>
        <taxon>Cyprinidae</taxon>
        <taxon>Labeoninae</taxon>
        <taxon>Labeonini</taxon>
        <taxon>Labeo</taxon>
    </lineage>
</organism>
<evidence type="ECO:0000313" key="2">
    <source>
        <dbReference type="Proteomes" id="UP000830375"/>
    </source>
</evidence>
<gene>
    <name evidence="1" type="ORF">H4Q32_002390</name>
</gene>
<name>A0ABQ8MN06_LABRO</name>
<dbReference type="EMBL" id="JACTAM010000005">
    <property type="protein sequence ID" value="KAI2664235.1"/>
    <property type="molecule type" value="Genomic_DNA"/>
</dbReference>
<evidence type="ECO:0000313" key="1">
    <source>
        <dbReference type="EMBL" id="KAI2664235.1"/>
    </source>
</evidence>